<dbReference type="Gene3D" id="3.40.50.1820">
    <property type="entry name" value="alpha/beta hydrolase"/>
    <property type="match status" value="1"/>
</dbReference>
<dbReference type="InterPro" id="IPR029058">
    <property type="entry name" value="AB_hydrolase_fold"/>
</dbReference>
<dbReference type="InterPro" id="IPR000073">
    <property type="entry name" value="AB_hydrolase_1"/>
</dbReference>
<dbReference type="EMBL" id="CP019343">
    <property type="protein sequence ID" value="ARN74707.1"/>
    <property type="molecule type" value="Genomic_DNA"/>
</dbReference>
<feature type="active site" description="Charge relay system" evidence="2">
    <location>
        <position position="272"/>
    </location>
</feature>
<feature type="active site" description="Charge relay system" evidence="2">
    <location>
        <position position="146"/>
    </location>
</feature>
<dbReference type="PANTHER" id="PTHR10794:SF63">
    <property type="entry name" value="ALPHA_BETA HYDROLASE 1, ISOFORM A"/>
    <property type="match status" value="1"/>
</dbReference>
<dbReference type="SUPFAM" id="SSF53474">
    <property type="entry name" value="alpha/beta-Hydrolases"/>
    <property type="match status" value="1"/>
</dbReference>
<keyword evidence="5" id="KW-1185">Reference proteome</keyword>
<name>A0A1X9NIJ1_9GAMM</name>
<evidence type="ECO:0000256" key="1">
    <source>
        <dbReference type="ARBA" id="ARBA00010884"/>
    </source>
</evidence>
<sequence length="326" mass="36556">MDTFKPSALLKNPHLQSILASTGPRKHWVKRQAKTLRETASQHILDCGDGIRLQGEYSTLPNNQQGLVILIHGWLGSNDSLYLLSAGSTLLAAGYNVFRLNLRDHGDSGHLNRELFNSTRITEVVNAVKAIQQQFPHTQNYLAGFSLGGNFSLRVAARAPANAITLNKVVAVCPVINPYKTNRNLNNGPFIYHQHFRNHWRQSLANKLQHFPEHGYQDILNKLPTLDAMNDYFVPHHTAYAEVDDYLNGYSIGGEHLSQLEIPCHILSSMDDPVIEAEDLQELPDHPQLTIELTRYGGHCGYIQGLTMDSWADQRILELFAESTSS</sequence>
<gene>
    <name evidence="4" type="ORF">BST96_11590</name>
</gene>
<feature type="domain" description="AB hydrolase-1" evidence="3">
    <location>
        <begin position="67"/>
        <end position="161"/>
    </location>
</feature>
<evidence type="ECO:0000313" key="4">
    <source>
        <dbReference type="EMBL" id="ARN74707.1"/>
    </source>
</evidence>
<dbReference type="AlphaFoldDB" id="A0A1X9NIJ1"/>
<dbReference type="InterPro" id="IPR050960">
    <property type="entry name" value="AB_hydrolase_4_sf"/>
</dbReference>
<dbReference type="GO" id="GO:0047372">
    <property type="term" value="F:monoacylglycerol lipase activity"/>
    <property type="evidence" value="ECO:0007669"/>
    <property type="project" value="TreeGrafter"/>
</dbReference>
<dbReference type="GO" id="GO:0034338">
    <property type="term" value="F:short-chain carboxylesterase activity"/>
    <property type="evidence" value="ECO:0007669"/>
    <property type="project" value="TreeGrafter"/>
</dbReference>
<organism evidence="4 5">
    <name type="scientific">Oceanicoccus sagamiensis</name>
    <dbReference type="NCBI Taxonomy" id="716816"/>
    <lineage>
        <taxon>Bacteria</taxon>
        <taxon>Pseudomonadati</taxon>
        <taxon>Pseudomonadota</taxon>
        <taxon>Gammaproteobacteria</taxon>
        <taxon>Cellvibrionales</taxon>
        <taxon>Spongiibacteraceae</taxon>
        <taxon>Oceanicoccus</taxon>
    </lineage>
</organism>
<comment type="similarity">
    <text evidence="1">Belongs to the AB hydrolase superfamily. AB hydrolase 4 family.</text>
</comment>
<evidence type="ECO:0000256" key="2">
    <source>
        <dbReference type="PIRSR" id="PIRSR005211-1"/>
    </source>
</evidence>
<feature type="active site" description="Charge relay system" evidence="2">
    <location>
        <position position="299"/>
    </location>
</feature>
<dbReference type="Proteomes" id="UP000193450">
    <property type="component" value="Chromosome"/>
</dbReference>
<dbReference type="InterPro" id="IPR012020">
    <property type="entry name" value="ABHD4"/>
</dbReference>
<protein>
    <recommendedName>
        <fullName evidence="3">AB hydrolase-1 domain-containing protein</fullName>
    </recommendedName>
</protein>
<dbReference type="OrthoDB" id="332676at2"/>
<evidence type="ECO:0000259" key="3">
    <source>
        <dbReference type="Pfam" id="PF00561"/>
    </source>
</evidence>
<dbReference type="Pfam" id="PF00561">
    <property type="entry name" value="Abhydrolase_1"/>
    <property type="match status" value="1"/>
</dbReference>
<accession>A0A1X9NIJ1</accession>
<dbReference type="STRING" id="716816.BST96_11590"/>
<reference evidence="4 5" key="1">
    <citation type="submission" date="2016-11" db="EMBL/GenBank/DDBJ databases">
        <title>Trade-off between light-utilization and light-protection in marine flavobacteria.</title>
        <authorList>
            <person name="Kumagai Y."/>
        </authorList>
    </citation>
    <scope>NUCLEOTIDE SEQUENCE [LARGE SCALE GENOMIC DNA]</scope>
    <source>
        <strain evidence="4 5">NBRC 107125</strain>
    </source>
</reference>
<evidence type="ECO:0000313" key="5">
    <source>
        <dbReference type="Proteomes" id="UP000193450"/>
    </source>
</evidence>
<dbReference type="RefSeq" id="WP_085758859.1">
    <property type="nucleotide sequence ID" value="NZ_CP019343.1"/>
</dbReference>
<dbReference type="PIRSF" id="PIRSF005211">
    <property type="entry name" value="Ab_hydro_YheT"/>
    <property type="match status" value="1"/>
</dbReference>
<dbReference type="PANTHER" id="PTHR10794">
    <property type="entry name" value="ABHYDROLASE DOMAIN-CONTAINING PROTEIN"/>
    <property type="match status" value="1"/>
</dbReference>
<dbReference type="KEGG" id="osg:BST96_11590"/>
<proteinExistence type="inferred from homology"/>